<protein>
    <submittedName>
        <fullName evidence="5">NUDIX hydrolase</fullName>
    </submittedName>
</protein>
<dbReference type="SUPFAM" id="SSF55811">
    <property type="entry name" value="Nudix"/>
    <property type="match status" value="1"/>
</dbReference>
<comment type="cofactor">
    <cofactor evidence="1">
        <name>Mg(2+)</name>
        <dbReference type="ChEBI" id="CHEBI:18420"/>
    </cofactor>
</comment>
<comment type="caution">
    <text evidence="5">The sequence shown here is derived from an EMBL/GenBank/DDBJ whole genome shotgun (WGS) entry which is preliminary data.</text>
</comment>
<dbReference type="EMBL" id="JABAGR010000005">
    <property type="protein sequence ID" value="NMF25945.1"/>
    <property type="molecule type" value="Genomic_DNA"/>
</dbReference>
<organism evidence="5 6">
    <name type="scientific">Parafannyhessea umbonata</name>
    <dbReference type="NCBI Taxonomy" id="604330"/>
    <lineage>
        <taxon>Bacteria</taxon>
        <taxon>Bacillati</taxon>
        <taxon>Actinomycetota</taxon>
        <taxon>Coriobacteriia</taxon>
        <taxon>Coriobacteriales</taxon>
        <taxon>Atopobiaceae</taxon>
        <taxon>Parafannyhessea</taxon>
    </lineage>
</organism>
<dbReference type="AlphaFoldDB" id="A0A7X9Y0Y9"/>
<evidence type="ECO:0000256" key="3">
    <source>
        <dbReference type="SAM" id="MobiDB-lite"/>
    </source>
</evidence>
<dbReference type="PROSITE" id="PS51462">
    <property type="entry name" value="NUDIX"/>
    <property type="match status" value="1"/>
</dbReference>
<dbReference type="InterPro" id="IPR015797">
    <property type="entry name" value="NUDIX_hydrolase-like_dom_sf"/>
</dbReference>
<dbReference type="PANTHER" id="PTHR11839">
    <property type="entry name" value="UDP/ADP-SUGAR PYROPHOSPHATASE"/>
    <property type="match status" value="1"/>
</dbReference>
<evidence type="ECO:0000256" key="2">
    <source>
        <dbReference type="ARBA" id="ARBA00022801"/>
    </source>
</evidence>
<sequence length="230" mass="24350">MDGEKDEGCRADDARGRETGAGAAIEAAAGADGRETAGSPDGLERIRELLRDDARLVERVVGETRVWDGRIFRVRTLDVALPDGTKGYREVVWHNGGAGVCAVRDGRMCLVRQYRVAMGRMSLEIPAGKLDAGEDPAHCAARELAEETGLVAQRLEFVARAAGSIGFTNEATSVFLAHGLCAGTARPDRGEFVDVAWLPVRDVLAAARAGLIQDGKTIIGALAAVERGLA</sequence>
<evidence type="ECO:0000313" key="6">
    <source>
        <dbReference type="Proteomes" id="UP000565613"/>
    </source>
</evidence>
<dbReference type="Gene3D" id="3.90.79.10">
    <property type="entry name" value="Nucleoside Triphosphate Pyrophosphohydrolase"/>
    <property type="match status" value="1"/>
</dbReference>
<dbReference type="Proteomes" id="UP000565613">
    <property type="component" value="Unassembled WGS sequence"/>
</dbReference>
<evidence type="ECO:0000256" key="1">
    <source>
        <dbReference type="ARBA" id="ARBA00001946"/>
    </source>
</evidence>
<feature type="domain" description="Nudix hydrolase" evidence="4">
    <location>
        <begin position="93"/>
        <end position="225"/>
    </location>
</feature>
<keyword evidence="2 5" id="KW-0378">Hydrolase</keyword>
<accession>A0A7X9Y0Y9</accession>
<name>A0A7X9Y0Y9_9ACTN</name>
<dbReference type="GO" id="GO:0005829">
    <property type="term" value="C:cytosol"/>
    <property type="evidence" value="ECO:0007669"/>
    <property type="project" value="TreeGrafter"/>
</dbReference>
<dbReference type="InterPro" id="IPR020084">
    <property type="entry name" value="NUDIX_hydrolase_CS"/>
</dbReference>
<reference evidence="5 6" key="1">
    <citation type="submission" date="2020-04" db="EMBL/GenBank/DDBJ databases">
        <authorList>
            <person name="Hitch T.C.A."/>
            <person name="Wylensek D."/>
            <person name="Clavel T."/>
        </authorList>
    </citation>
    <scope>NUCLEOTIDE SEQUENCE [LARGE SCALE GENOMIC DNA]</scope>
    <source>
        <strain evidence="5 6">105184</strain>
    </source>
</reference>
<dbReference type="Pfam" id="PF00293">
    <property type="entry name" value="NUDIX"/>
    <property type="match status" value="1"/>
</dbReference>
<dbReference type="PANTHER" id="PTHR11839:SF18">
    <property type="entry name" value="NUDIX HYDROLASE DOMAIN-CONTAINING PROTEIN"/>
    <property type="match status" value="1"/>
</dbReference>
<dbReference type="GO" id="GO:0016787">
    <property type="term" value="F:hydrolase activity"/>
    <property type="evidence" value="ECO:0007669"/>
    <property type="project" value="UniProtKB-KW"/>
</dbReference>
<feature type="compositionally biased region" description="Basic and acidic residues" evidence="3">
    <location>
        <begin position="1"/>
        <end position="18"/>
    </location>
</feature>
<dbReference type="InterPro" id="IPR000086">
    <property type="entry name" value="NUDIX_hydrolase_dom"/>
</dbReference>
<feature type="compositionally biased region" description="Low complexity" evidence="3">
    <location>
        <begin position="20"/>
        <end position="31"/>
    </location>
</feature>
<feature type="region of interest" description="Disordered" evidence="3">
    <location>
        <begin position="1"/>
        <end position="40"/>
    </location>
</feature>
<dbReference type="RefSeq" id="WP_170103969.1">
    <property type="nucleotide sequence ID" value="NZ_JABAGR010000005.1"/>
</dbReference>
<dbReference type="PROSITE" id="PS00893">
    <property type="entry name" value="NUDIX_BOX"/>
    <property type="match status" value="1"/>
</dbReference>
<proteinExistence type="predicted"/>
<evidence type="ECO:0000313" key="5">
    <source>
        <dbReference type="EMBL" id="NMF25945.1"/>
    </source>
</evidence>
<gene>
    <name evidence="5" type="ORF">HF885_05790</name>
</gene>
<evidence type="ECO:0000259" key="4">
    <source>
        <dbReference type="PROSITE" id="PS51462"/>
    </source>
</evidence>
<dbReference type="GO" id="GO:0019693">
    <property type="term" value="P:ribose phosphate metabolic process"/>
    <property type="evidence" value="ECO:0007669"/>
    <property type="project" value="TreeGrafter"/>
</dbReference>
<dbReference type="GO" id="GO:0006753">
    <property type="term" value="P:nucleoside phosphate metabolic process"/>
    <property type="evidence" value="ECO:0007669"/>
    <property type="project" value="TreeGrafter"/>
</dbReference>